<evidence type="ECO:0000256" key="3">
    <source>
        <dbReference type="SAM" id="SignalP"/>
    </source>
</evidence>
<evidence type="ECO:0000256" key="2">
    <source>
        <dbReference type="PIRSR" id="PIRSR637460-2"/>
    </source>
</evidence>
<dbReference type="InterPro" id="IPR036514">
    <property type="entry name" value="SGNH_hydro_sf"/>
</dbReference>
<dbReference type="InterPro" id="IPR006311">
    <property type="entry name" value="TAT_signal"/>
</dbReference>
<protein>
    <submittedName>
        <fullName evidence="5">SGNH/GDSL hydrolase family protein</fullName>
    </submittedName>
</protein>
<feature type="active site" description="Nucleophile" evidence="1">
    <location>
        <position position="59"/>
    </location>
</feature>
<dbReference type="GO" id="GO:0019433">
    <property type="term" value="P:triglyceride catabolic process"/>
    <property type="evidence" value="ECO:0007669"/>
    <property type="project" value="TreeGrafter"/>
</dbReference>
<keyword evidence="5" id="KW-0378">Hydrolase</keyword>
<dbReference type="Proteomes" id="UP000664781">
    <property type="component" value="Unassembled WGS sequence"/>
</dbReference>
<feature type="disulfide bond" evidence="2">
    <location>
        <begin position="74"/>
        <end position="99"/>
    </location>
</feature>
<name>A0A939JQ63_9ACTN</name>
<dbReference type="EMBL" id="JAFMOF010000001">
    <property type="protein sequence ID" value="MBO0652935.1"/>
    <property type="molecule type" value="Genomic_DNA"/>
</dbReference>
<feature type="domain" description="SGNH hydrolase-type esterase" evidence="4">
    <location>
        <begin position="55"/>
        <end position="298"/>
    </location>
</feature>
<organism evidence="5 6">
    <name type="scientific">Streptomyces triculaminicus</name>
    <dbReference type="NCBI Taxonomy" id="2816232"/>
    <lineage>
        <taxon>Bacteria</taxon>
        <taxon>Bacillati</taxon>
        <taxon>Actinomycetota</taxon>
        <taxon>Actinomycetes</taxon>
        <taxon>Kitasatosporales</taxon>
        <taxon>Streptomycetaceae</taxon>
        <taxon>Streptomyces</taxon>
    </lineage>
</organism>
<dbReference type="AlphaFoldDB" id="A0A939JQ63"/>
<gene>
    <name evidence="5" type="ORF">J1792_09070</name>
</gene>
<sequence length="314" mass="33236">MPRTASAPAGRRRARLAIAACGAAAALVAGALAPATAANTAPHTAPKPRAEHYVALGDSFTAGSLIPVQIDAACGRSNRNYPSLTARRLSPADFRDVSCGGAKTDDMWRPQPGTGKPEQLAALKSDTTLVSIGIGGNDIGFGEVVRACTYAVPKPIPDGNPCEQRYTKGGTDQLAERILETAPKVAAVLGEIRKRSPKAHVIVVGFPAILSEKAEDAEGCKASLRMPVGDIPYLRATMRSLNTMLSREAQLARATYVDTYTPSVDHNACRPFAERWVEGMYPRAERPAWPFHPNANGEAGMAEAVKQTLAAPKV</sequence>
<feature type="disulfide bond" evidence="2">
    <location>
        <begin position="148"/>
        <end position="162"/>
    </location>
</feature>
<keyword evidence="6" id="KW-1185">Reference proteome</keyword>
<evidence type="ECO:0000313" key="5">
    <source>
        <dbReference type="EMBL" id="MBO0652935.1"/>
    </source>
</evidence>
<dbReference type="PANTHER" id="PTHR37981">
    <property type="entry name" value="LIPASE 2"/>
    <property type="match status" value="1"/>
</dbReference>
<feature type="signal peptide" evidence="3">
    <location>
        <begin position="1"/>
        <end position="37"/>
    </location>
</feature>
<feature type="active site" evidence="1">
    <location>
        <position position="292"/>
    </location>
</feature>
<evidence type="ECO:0000313" key="6">
    <source>
        <dbReference type="Proteomes" id="UP000664781"/>
    </source>
</evidence>
<keyword evidence="2" id="KW-1015">Disulfide bond</keyword>
<dbReference type="SUPFAM" id="SSF52266">
    <property type="entry name" value="SGNH hydrolase"/>
    <property type="match status" value="1"/>
</dbReference>
<reference evidence="5" key="1">
    <citation type="submission" date="2021-03" db="EMBL/GenBank/DDBJ databases">
        <title>Streptomyces strains.</title>
        <authorList>
            <person name="Lund M.B."/>
            <person name="Toerring T."/>
        </authorList>
    </citation>
    <scope>NUCLEOTIDE SEQUENCE</scope>
    <source>
        <strain evidence="5">JCM 4242</strain>
    </source>
</reference>
<dbReference type="GO" id="GO:0004806">
    <property type="term" value="F:triacylglycerol lipase activity"/>
    <property type="evidence" value="ECO:0007669"/>
    <property type="project" value="TreeGrafter"/>
</dbReference>
<dbReference type="InterPro" id="IPR037460">
    <property type="entry name" value="SEST-like"/>
</dbReference>
<dbReference type="RefSeq" id="WP_207246971.1">
    <property type="nucleotide sequence ID" value="NZ_JAFMOF010000001.1"/>
</dbReference>
<dbReference type="PANTHER" id="PTHR37981:SF1">
    <property type="entry name" value="SGNH HYDROLASE-TYPE ESTERASE DOMAIN-CONTAINING PROTEIN"/>
    <property type="match status" value="1"/>
</dbReference>
<dbReference type="PROSITE" id="PS51318">
    <property type="entry name" value="TAT"/>
    <property type="match status" value="1"/>
</dbReference>
<evidence type="ECO:0000256" key="1">
    <source>
        <dbReference type="PIRSR" id="PIRSR637460-1"/>
    </source>
</evidence>
<feature type="chain" id="PRO_5036976527" evidence="3">
    <location>
        <begin position="38"/>
        <end position="314"/>
    </location>
</feature>
<dbReference type="CDD" id="cd01823">
    <property type="entry name" value="SEST_like"/>
    <property type="match status" value="1"/>
</dbReference>
<feature type="disulfide bond" evidence="2">
    <location>
        <begin position="220"/>
        <end position="269"/>
    </location>
</feature>
<dbReference type="InterPro" id="IPR013830">
    <property type="entry name" value="SGNH_hydro"/>
</dbReference>
<keyword evidence="3" id="KW-0732">Signal</keyword>
<dbReference type="Pfam" id="PF13472">
    <property type="entry name" value="Lipase_GDSL_2"/>
    <property type="match status" value="1"/>
</dbReference>
<proteinExistence type="predicted"/>
<dbReference type="Gene3D" id="3.40.50.1110">
    <property type="entry name" value="SGNH hydrolase"/>
    <property type="match status" value="1"/>
</dbReference>
<comment type="caution">
    <text evidence="5">The sequence shown here is derived from an EMBL/GenBank/DDBJ whole genome shotgun (WGS) entry which is preliminary data.</text>
</comment>
<evidence type="ECO:0000259" key="4">
    <source>
        <dbReference type="Pfam" id="PF13472"/>
    </source>
</evidence>
<accession>A0A939JQ63</accession>